<evidence type="ECO:0000256" key="3">
    <source>
        <dbReference type="ARBA" id="ARBA00012483"/>
    </source>
</evidence>
<evidence type="ECO:0000256" key="11">
    <source>
        <dbReference type="ARBA" id="ARBA00023136"/>
    </source>
</evidence>
<dbReference type="GO" id="GO:0008270">
    <property type="term" value="F:zinc ion binding"/>
    <property type="evidence" value="ECO:0007669"/>
    <property type="project" value="UniProtKB-KW"/>
</dbReference>
<evidence type="ECO:0000256" key="13">
    <source>
        <dbReference type="SAM" id="Phobius"/>
    </source>
</evidence>
<keyword evidence="15" id="KW-1185">Reference proteome</keyword>
<feature type="region of interest" description="Disordered" evidence="12">
    <location>
        <begin position="256"/>
        <end position="277"/>
    </location>
</feature>
<evidence type="ECO:0000256" key="4">
    <source>
        <dbReference type="ARBA" id="ARBA00022679"/>
    </source>
</evidence>
<dbReference type="PANTHER" id="PTHR45977">
    <property type="entry name" value="TARGET OF ERK KINASE MPK-1"/>
    <property type="match status" value="1"/>
</dbReference>
<evidence type="ECO:0000256" key="2">
    <source>
        <dbReference type="ARBA" id="ARBA00004141"/>
    </source>
</evidence>
<evidence type="ECO:0000256" key="8">
    <source>
        <dbReference type="ARBA" id="ARBA00022786"/>
    </source>
</evidence>
<evidence type="ECO:0000313" key="15">
    <source>
        <dbReference type="Proteomes" id="UP001055439"/>
    </source>
</evidence>
<keyword evidence="8" id="KW-0833">Ubl conjugation pathway</keyword>
<evidence type="ECO:0000313" key="14">
    <source>
        <dbReference type="EMBL" id="URE42567.1"/>
    </source>
</evidence>
<protein>
    <recommendedName>
        <fullName evidence="3">RING-type E3 ubiquitin transferase</fullName>
        <ecNumber evidence="3">2.3.2.27</ecNumber>
    </recommendedName>
</protein>
<dbReference type="PANTHER" id="PTHR45977:SF28">
    <property type="entry name" value="OS02G0674700 PROTEIN"/>
    <property type="match status" value="1"/>
</dbReference>
<dbReference type="Proteomes" id="UP001055439">
    <property type="component" value="Chromosome 9"/>
</dbReference>
<evidence type="ECO:0000256" key="7">
    <source>
        <dbReference type="ARBA" id="ARBA00022771"/>
    </source>
</evidence>
<name>A0A9E7I6X7_9LILI</name>
<dbReference type="EC" id="2.3.2.27" evidence="3"/>
<evidence type="ECO:0000256" key="10">
    <source>
        <dbReference type="ARBA" id="ARBA00022989"/>
    </source>
</evidence>
<dbReference type="AlphaFoldDB" id="A0A9E7I6X7"/>
<reference evidence="14" key="1">
    <citation type="submission" date="2022-05" db="EMBL/GenBank/DDBJ databases">
        <title>The Musa troglodytarum L. genome provides insights into the mechanism of non-climacteric behaviour and enrichment of carotenoids.</title>
        <authorList>
            <person name="Wang J."/>
        </authorList>
    </citation>
    <scope>NUCLEOTIDE SEQUENCE</scope>
    <source>
        <tissue evidence="14">Leaf</tissue>
    </source>
</reference>
<comment type="subcellular location">
    <subcellularLocation>
        <location evidence="2">Membrane</location>
        <topology evidence="2">Multi-pass membrane protein</topology>
    </subcellularLocation>
</comment>
<keyword evidence="9" id="KW-0862">Zinc</keyword>
<keyword evidence="4" id="KW-0808">Transferase</keyword>
<sequence length="277" mass="31237">MMERWLLVWEAFTEQLEERQSNWAYSRTVVFLDTLLNLAFLAAAAGVLVLSRDEAPSMPLRLWFGGYALQCVFFIVCVCLRFQRRNLQRAWRSGAATIRGLGPSSPSDVVEARGFNADQGQNEEARRLCIVFLAFDRIGIGIAVCCCVCIIAIVYAVTDQQEGAYDEDIHQLPIYKFRRIDNSEILFNEVQRSKGGMMIECGSDEPIEHVLSAEDAECCICLSAYDDGAELRINGSTSMPLAPCASATLQRATIKQQRRSRTSYKSKIKRRAKDYNF</sequence>
<comment type="catalytic activity">
    <reaction evidence="1">
        <text>S-ubiquitinyl-[E2 ubiquitin-conjugating enzyme]-L-cysteine + [acceptor protein]-L-lysine = [E2 ubiquitin-conjugating enzyme]-L-cysteine + N(6)-ubiquitinyl-[acceptor protein]-L-lysine.</text>
        <dbReference type="EC" id="2.3.2.27"/>
    </reaction>
</comment>
<dbReference type="EMBL" id="CP097511">
    <property type="protein sequence ID" value="URE42567.1"/>
    <property type="molecule type" value="Genomic_DNA"/>
</dbReference>
<dbReference type="GO" id="GO:0061630">
    <property type="term" value="F:ubiquitin protein ligase activity"/>
    <property type="evidence" value="ECO:0007669"/>
    <property type="project" value="UniProtKB-EC"/>
</dbReference>
<evidence type="ECO:0000256" key="1">
    <source>
        <dbReference type="ARBA" id="ARBA00000900"/>
    </source>
</evidence>
<dbReference type="OrthoDB" id="8062037at2759"/>
<keyword evidence="11 13" id="KW-0472">Membrane</keyword>
<feature type="transmembrane region" description="Helical" evidence="13">
    <location>
        <begin position="62"/>
        <end position="82"/>
    </location>
</feature>
<keyword evidence="7" id="KW-0863">Zinc-finger</keyword>
<evidence type="ECO:0000256" key="5">
    <source>
        <dbReference type="ARBA" id="ARBA00022692"/>
    </source>
</evidence>
<feature type="transmembrane region" description="Helical" evidence="13">
    <location>
        <begin position="29"/>
        <end position="50"/>
    </location>
</feature>
<dbReference type="GO" id="GO:0000325">
    <property type="term" value="C:plant-type vacuole"/>
    <property type="evidence" value="ECO:0007669"/>
    <property type="project" value="TreeGrafter"/>
</dbReference>
<accession>A0A9E7I6X7</accession>
<organism evidence="14 15">
    <name type="scientific">Musa troglodytarum</name>
    <name type="common">fe'i banana</name>
    <dbReference type="NCBI Taxonomy" id="320322"/>
    <lineage>
        <taxon>Eukaryota</taxon>
        <taxon>Viridiplantae</taxon>
        <taxon>Streptophyta</taxon>
        <taxon>Embryophyta</taxon>
        <taxon>Tracheophyta</taxon>
        <taxon>Spermatophyta</taxon>
        <taxon>Magnoliopsida</taxon>
        <taxon>Liliopsida</taxon>
        <taxon>Zingiberales</taxon>
        <taxon>Musaceae</taxon>
        <taxon>Musa</taxon>
    </lineage>
</organism>
<dbReference type="GO" id="GO:0006511">
    <property type="term" value="P:ubiquitin-dependent protein catabolic process"/>
    <property type="evidence" value="ECO:0007669"/>
    <property type="project" value="TreeGrafter"/>
</dbReference>
<keyword evidence="10 13" id="KW-1133">Transmembrane helix</keyword>
<proteinExistence type="predicted"/>
<dbReference type="GO" id="GO:0016567">
    <property type="term" value="P:protein ubiquitination"/>
    <property type="evidence" value="ECO:0007669"/>
    <property type="project" value="TreeGrafter"/>
</dbReference>
<evidence type="ECO:0000256" key="9">
    <source>
        <dbReference type="ARBA" id="ARBA00022833"/>
    </source>
</evidence>
<gene>
    <name evidence="14" type="ORF">MUK42_14090</name>
</gene>
<evidence type="ECO:0000256" key="12">
    <source>
        <dbReference type="SAM" id="MobiDB-lite"/>
    </source>
</evidence>
<evidence type="ECO:0000256" key="6">
    <source>
        <dbReference type="ARBA" id="ARBA00022723"/>
    </source>
</evidence>
<keyword evidence="5 13" id="KW-0812">Transmembrane</keyword>
<keyword evidence="6" id="KW-0479">Metal-binding</keyword>
<feature type="transmembrane region" description="Helical" evidence="13">
    <location>
        <begin position="128"/>
        <end position="157"/>
    </location>
</feature>
<dbReference type="GO" id="GO:0016020">
    <property type="term" value="C:membrane"/>
    <property type="evidence" value="ECO:0007669"/>
    <property type="project" value="UniProtKB-SubCell"/>
</dbReference>